<keyword evidence="5 8" id="KW-1133">Transmembrane helix</keyword>
<evidence type="ECO:0000256" key="5">
    <source>
        <dbReference type="ARBA" id="ARBA00022989"/>
    </source>
</evidence>
<keyword evidence="3 8" id="KW-0812">Transmembrane</keyword>
<evidence type="ECO:0000256" key="7">
    <source>
        <dbReference type="ARBA" id="ARBA00023455"/>
    </source>
</evidence>
<feature type="transmembrane region" description="Helical" evidence="8">
    <location>
        <begin position="135"/>
        <end position="155"/>
    </location>
</feature>
<dbReference type="InterPro" id="IPR036640">
    <property type="entry name" value="ABC1_TM_sf"/>
</dbReference>
<dbReference type="GO" id="GO:0016887">
    <property type="term" value="F:ATP hydrolysis activity"/>
    <property type="evidence" value="ECO:0007669"/>
    <property type="project" value="InterPro"/>
</dbReference>
<feature type="domain" description="ABC transmembrane type-1" evidence="9">
    <location>
        <begin position="27"/>
        <end position="303"/>
    </location>
</feature>
<dbReference type="InterPro" id="IPR003439">
    <property type="entry name" value="ABC_transporter-like_ATP-bd"/>
</dbReference>
<reference evidence="10" key="1">
    <citation type="submission" date="2022-02" db="EMBL/GenBank/DDBJ databases">
        <title>Corynebacterium sp. from urogenital microbiome.</title>
        <authorList>
            <person name="Cappelli E.A."/>
            <person name="Ribeiro T.G."/>
            <person name="Peixe L."/>
        </authorList>
    </citation>
    <scope>NUCLEOTIDE SEQUENCE</scope>
    <source>
        <strain evidence="10">C21Ua_68</strain>
    </source>
</reference>
<dbReference type="PROSITE" id="PS00211">
    <property type="entry name" value="ABC_TRANSPORTER_1"/>
    <property type="match status" value="1"/>
</dbReference>
<dbReference type="RefSeq" id="WP_238802118.1">
    <property type="nucleotide sequence ID" value="NZ_JAKMUZ010000001.1"/>
</dbReference>
<dbReference type="Gene3D" id="1.20.1560.10">
    <property type="entry name" value="ABC transporter type 1, transmembrane domain"/>
    <property type="match status" value="1"/>
</dbReference>
<feature type="transmembrane region" description="Helical" evidence="8">
    <location>
        <begin position="61"/>
        <end position="81"/>
    </location>
</feature>
<evidence type="ECO:0000256" key="1">
    <source>
        <dbReference type="ARBA" id="ARBA00004429"/>
    </source>
</evidence>
<evidence type="ECO:0000256" key="2">
    <source>
        <dbReference type="ARBA" id="ARBA00022519"/>
    </source>
</evidence>
<evidence type="ECO:0000256" key="6">
    <source>
        <dbReference type="ARBA" id="ARBA00023136"/>
    </source>
</evidence>
<keyword evidence="10" id="KW-0547">Nucleotide-binding</keyword>
<name>A0A9X3LVI0_9CORY</name>
<dbReference type="EMBL" id="JAKMUZ010000001">
    <property type="protein sequence ID" value="MCZ9294971.1"/>
    <property type="molecule type" value="Genomic_DNA"/>
</dbReference>
<dbReference type="InterPro" id="IPR017871">
    <property type="entry name" value="ABC_transporter-like_CS"/>
</dbReference>
<dbReference type="InterPro" id="IPR027417">
    <property type="entry name" value="P-loop_NTPase"/>
</dbReference>
<keyword evidence="2" id="KW-0997">Cell inner membrane</keyword>
<evidence type="ECO:0000313" key="13">
    <source>
        <dbReference type="Proteomes" id="UP001371299"/>
    </source>
</evidence>
<evidence type="ECO:0000313" key="12">
    <source>
        <dbReference type="Proteomes" id="UP001146439"/>
    </source>
</evidence>
<keyword evidence="4" id="KW-1278">Translocase</keyword>
<keyword evidence="2" id="KW-1003">Cell membrane</keyword>
<dbReference type="Pfam" id="PF00005">
    <property type="entry name" value="ABC_tran"/>
    <property type="match status" value="1"/>
</dbReference>
<sequence length="476" mass="49733">MRTLPAASDPRWLLKTVFSRPALTVPAALCMAVSFLLNATTPVIVGHAIDEAIAKGSIQRLGLWLVVLTATFGLNTVAGWFGRGLNARAMLVIGHDVRMAITDRIQDPRGIAGKPRSAGELLAIASTDARRVQNAVMMTVFPVAEVSAIVYVAIIASRINLPLGIAILCGGPLVVWGSVRVAKPLRTRSGIRQAALAKASAMATDVVQGLRILKGLGAVATVSMRYAKASDTAYGRTVDANAAQARLNAVTEILGSVYVIAVGIAAGAMAKHSTISVGELITVIGLTQFVITPMTMLGRNIASRWAAAQASAARITAVLAAPGVEGRKPPLPALGPGVNVVAEPAPEDLVFLPREHFLVAPHEVMLFEGTVQGNIHPDSAIAQRALYTAAGEDIPGGLEREVGEGGRNLSGGQQQRVALARAIAADPAVLVLSDPTTAVDSVTEQAIAQRVAHHRGLKPTLIYSTSPAWTAVRVER</sequence>
<dbReference type="PANTHER" id="PTHR24221">
    <property type="entry name" value="ATP-BINDING CASSETTE SUB-FAMILY B"/>
    <property type="match status" value="1"/>
</dbReference>
<evidence type="ECO:0000256" key="8">
    <source>
        <dbReference type="SAM" id="Phobius"/>
    </source>
</evidence>
<dbReference type="SUPFAM" id="SSF90123">
    <property type="entry name" value="ABC transporter transmembrane region"/>
    <property type="match status" value="1"/>
</dbReference>
<dbReference type="AlphaFoldDB" id="A0A9X3LVI0"/>
<keyword evidence="10" id="KW-0067">ATP-binding</keyword>
<dbReference type="InterPro" id="IPR039421">
    <property type="entry name" value="Type_1_exporter"/>
</dbReference>
<accession>A0A9X3LVI0</accession>
<evidence type="ECO:0000256" key="3">
    <source>
        <dbReference type="ARBA" id="ARBA00022692"/>
    </source>
</evidence>
<gene>
    <name evidence="10" type="ORF">L8V22_00110</name>
    <name evidence="11" type="ORF">WMQ01_10040</name>
</gene>
<keyword evidence="13" id="KW-1185">Reference proteome</keyword>
<evidence type="ECO:0000256" key="4">
    <source>
        <dbReference type="ARBA" id="ARBA00022967"/>
    </source>
</evidence>
<reference evidence="11 13" key="2">
    <citation type="submission" date="2024-01" db="EMBL/GenBank/DDBJ databases">
        <title>Description of two novel Corynebacterium species isolated from human nasal passages and skin.</title>
        <authorList>
            <person name="Popowitch E."/>
            <person name="Tran T.H."/>
            <person name="Escapa I.F."/>
            <person name="Bhatt E."/>
            <person name="Sozat A.K."/>
            <person name="Roberts A.Q."/>
            <person name="Segre J.A."/>
            <person name="Kong H."/>
            <person name="Conlan S."/>
            <person name="Lemon K.P."/>
            <person name="Kelly M.S."/>
        </authorList>
    </citation>
    <scope>NUCLEOTIDE SEQUENCE [LARGE SCALE GENOMIC DNA]</scope>
    <source>
        <strain evidence="11 13">KPL2619</strain>
    </source>
</reference>
<evidence type="ECO:0000313" key="11">
    <source>
        <dbReference type="EMBL" id="MEK0146398.1"/>
    </source>
</evidence>
<comment type="subcellular location">
    <subcellularLocation>
        <location evidence="1">Cell inner membrane</location>
        <topology evidence="1">Multi-pass membrane protein</topology>
    </subcellularLocation>
</comment>
<evidence type="ECO:0000259" key="9">
    <source>
        <dbReference type="PROSITE" id="PS50929"/>
    </source>
</evidence>
<dbReference type="GO" id="GO:0005524">
    <property type="term" value="F:ATP binding"/>
    <property type="evidence" value="ECO:0007669"/>
    <property type="project" value="UniProtKB-KW"/>
</dbReference>
<dbReference type="PANTHER" id="PTHR24221:SF654">
    <property type="entry name" value="ATP-BINDING CASSETTE SUB-FAMILY B MEMBER 6"/>
    <property type="match status" value="1"/>
</dbReference>
<dbReference type="SUPFAM" id="SSF52540">
    <property type="entry name" value="P-loop containing nucleoside triphosphate hydrolases"/>
    <property type="match status" value="1"/>
</dbReference>
<dbReference type="Pfam" id="PF00664">
    <property type="entry name" value="ABC_membrane"/>
    <property type="match status" value="1"/>
</dbReference>
<dbReference type="PROSITE" id="PS50929">
    <property type="entry name" value="ABC_TM1F"/>
    <property type="match status" value="1"/>
</dbReference>
<keyword evidence="6 8" id="KW-0472">Membrane</keyword>
<dbReference type="Proteomes" id="UP001146439">
    <property type="component" value="Unassembled WGS sequence"/>
</dbReference>
<protein>
    <submittedName>
        <fullName evidence="10 11">ABC transporter ATP-binding protein</fullName>
    </submittedName>
</protein>
<dbReference type="Gene3D" id="3.40.50.300">
    <property type="entry name" value="P-loop containing nucleotide triphosphate hydrolases"/>
    <property type="match status" value="1"/>
</dbReference>
<dbReference type="GO" id="GO:0005886">
    <property type="term" value="C:plasma membrane"/>
    <property type="evidence" value="ECO:0007669"/>
    <property type="project" value="UniProtKB-SubCell"/>
</dbReference>
<organism evidence="10 12">
    <name type="scientific">Corynebacterium yonathiae</name>
    <dbReference type="NCBI Taxonomy" id="2913504"/>
    <lineage>
        <taxon>Bacteria</taxon>
        <taxon>Bacillati</taxon>
        <taxon>Actinomycetota</taxon>
        <taxon>Actinomycetes</taxon>
        <taxon>Mycobacteriales</taxon>
        <taxon>Corynebacteriaceae</taxon>
        <taxon>Corynebacterium</taxon>
    </lineage>
</organism>
<dbReference type="InterPro" id="IPR011527">
    <property type="entry name" value="ABC1_TM_dom"/>
</dbReference>
<dbReference type="CDD" id="cd07346">
    <property type="entry name" value="ABC_6TM_exporters"/>
    <property type="match status" value="1"/>
</dbReference>
<dbReference type="EMBL" id="JBBMGJ010000024">
    <property type="protein sequence ID" value="MEK0146398.1"/>
    <property type="molecule type" value="Genomic_DNA"/>
</dbReference>
<comment type="similarity">
    <text evidence="7">Belongs to the ABC transporter superfamily. Siderophore-Fe(3+) uptake transporter (SIUT) (TC 3.A.1.21) family.</text>
</comment>
<proteinExistence type="inferred from homology"/>
<dbReference type="Proteomes" id="UP001371299">
    <property type="component" value="Unassembled WGS sequence"/>
</dbReference>
<dbReference type="GO" id="GO:0140359">
    <property type="term" value="F:ABC-type transporter activity"/>
    <property type="evidence" value="ECO:0007669"/>
    <property type="project" value="InterPro"/>
</dbReference>
<feature type="transmembrane region" description="Helical" evidence="8">
    <location>
        <begin position="21"/>
        <end position="49"/>
    </location>
</feature>
<comment type="caution">
    <text evidence="10">The sequence shown here is derived from an EMBL/GenBank/DDBJ whole genome shotgun (WGS) entry which is preliminary data.</text>
</comment>
<feature type="transmembrane region" description="Helical" evidence="8">
    <location>
        <begin position="161"/>
        <end position="182"/>
    </location>
</feature>
<evidence type="ECO:0000313" key="10">
    <source>
        <dbReference type="EMBL" id="MCZ9294971.1"/>
    </source>
</evidence>